<proteinExistence type="predicted"/>
<dbReference type="RefSeq" id="WP_005351712.1">
    <property type="nucleotide sequence ID" value="NZ_BLYK01000096.1"/>
</dbReference>
<evidence type="ECO:0000313" key="1">
    <source>
        <dbReference type="EMBL" id="CUO24291.1"/>
    </source>
</evidence>
<dbReference type="GO" id="GO:0003677">
    <property type="term" value="F:DNA binding"/>
    <property type="evidence" value="ECO:0007669"/>
    <property type="project" value="UniProtKB-KW"/>
</dbReference>
<name>A0A174DFA7_9FIRM</name>
<protein>
    <submittedName>
        <fullName evidence="1">Uncharacterized protein with protein kinase and helix-hairpin-helix DNA-binding domains</fullName>
    </submittedName>
</protein>
<organism evidence="1 2">
    <name type="scientific">Anaerobutyricum hallii</name>
    <dbReference type="NCBI Taxonomy" id="39488"/>
    <lineage>
        <taxon>Bacteria</taxon>
        <taxon>Bacillati</taxon>
        <taxon>Bacillota</taxon>
        <taxon>Clostridia</taxon>
        <taxon>Lachnospirales</taxon>
        <taxon>Lachnospiraceae</taxon>
        <taxon>Anaerobutyricum</taxon>
    </lineage>
</organism>
<accession>A0A174DFA7</accession>
<keyword evidence="1" id="KW-0808">Transferase</keyword>
<reference evidence="1 2" key="1">
    <citation type="submission" date="2015-09" db="EMBL/GenBank/DDBJ databases">
        <authorList>
            <consortium name="Pathogen Informatics"/>
        </authorList>
    </citation>
    <scope>NUCLEOTIDE SEQUENCE [LARGE SCALE GENOMIC DNA]</scope>
    <source>
        <strain evidence="1 2">2789STDY5834835</strain>
    </source>
</reference>
<dbReference type="Proteomes" id="UP000095679">
    <property type="component" value="Unassembled WGS sequence"/>
</dbReference>
<dbReference type="GO" id="GO:0016301">
    <property type="term" value="F:kinase activity"/>
    <property type="evidence" value="ECO:0007669"/>
    <property type="project" value="UniProtKB-KW"/>
</dbReference>
<sequence>MSNFNKNGWVSLAQICEERQLVIDAETGKKVLRPAYFSSMNAMIEGAFQFARFFEEIHQKGKVYCSISPDVFYFNLKNGAFHFEGEEFLGEAYVQEPDAAEIEFTEFLAPELAEALAEEQEKLLSETEEQETLETFKECYSLETDRYFMAVYLFEYFFHTGSPFEGKKMVNRCFLSPEEKELFRAREGRFCMEPGEEENIPVKGIQDKLIQYWNEYPEILQKMFQKAFLDGGRLRELRPTEVDWKQLLVRMAMDYKSCHCGFHGFCYRLLPKENGTFACPKCGKIYYPLTNGMDRILLAEGEKLYECQTGRNPMDKDTVTGLIVENRQKKGLYGIKNVSQGVWRGFYPDGKIKDIPNGQGIPIWNGMSVRFELGEEWNLRLMQQVEERKEDEDEQTV</sequence>
<dbReference type="EMBL" id="CYZL01000010">
    <property type="protein sequence ID" value="CUO24291.1"/>
    <property type="molecule type" value="Genomic_DNA"/>
</dbReference>
<evidence type="ECO:0000313" key="2">
    <source>
        <dbReference type="Proteomes" id="UP000095679"/>
    </source>
</evidence>
<keyword evidence="1" id="KW-0418">Kinase</keyword>
<keyword evidence="1" id="KW-0238">DNA-binding</keyword>
<dbReference type="AlphaFoldDB" id="A0A174DFA7"/>
<gene>
    <name evidence="1" type="ORF">ERS852450_01445</name>
</gene>
<dbReference type="GeneID" id="75047311"/>